<dbReference type="EnsemblMetazoa" id="SMAR000171-RA">
    <property type="protein sequence ID" value="SMAR000171-PA"/>
    <property type="gene ID" value="SMAR000171"/>
</dbReference>
<evidence type="ECO:0000313" key="2">
    <source>
        <dbReference type="Proteomes" id="UP000014500"/>
    </source>
</evidence>
<proteinExistence type="predicted"/>
<dbReference type="Proteomes" id="UP000014500">
    <property type="component" value="Unassembled WGS sequence"/>
</dbReference>
<organism evidence="1 2">
    <name type="scientific">Strigamia maritima</name>
    <name type="common">European centipede</name>
    <name type="synonym">Geophilus maritimus</name>
    <dbReference type="NCBI Taxonomy" id="126957"/>
    <lineage>
        <taxon>Eukaryota</taxon>
        <taxon>Metazoa</taxon>
        <taxon>Ecdysozoa</taxon>
        <taxon>Arthropoda</taxon>
        <taxon>Myriapoda</taxon>
        <taxon>Chilopoda</taxon>
        <taxon>Pleurostigmophora</taxon>
        <taxon>Geophilomorpha</taxon>
        <taxon>Linotaeniidae</taxon>
        <taxon>Strigamia</taxon>
    </lineage>
</organism>
<dbReference type="EMBL" id="JH429737">
    <property type="status" value="NOT_ANNOTATED_CDS"/>
    <property type="molecule type" value="Genomic_DNA"/>
</dbReference>
<dbReference type="AlphaFoldDB" id="T1IH64"/>
<reference evidence="1" key="2">
    <citation type="submission" date="2015-02" db="UniProtKB">
        <authorList>
            <consortium name="EnsemblMetazoa"/>
        </authorList>
    </citation>
    <scope>IDENTIFICATION</scope>
</reference>
<evidence type="ECO:0000313" key="1">
    <source>
        <dbReference type="EnsemblMetazoa" id="SMAR000171-PA"/>
    </source>
</evidence>
<dbReference type="HOGENOM" id="CLU_2725400_0_0_1"/>
<name>T1IH64_STRMM</name>
<reference evidence="2" key="1">
    <citation type="submission" date="2011-05" db="EMBL/GenBank/DDBJ databases">
        <authorList>
            <person name="Richards S.R."/>
            <person name="Qu J."/>
            <person name="Jiang H."/>
            <person name="Jhangiani S.N."/>
            <person name="Agravi P."/>
            <person name="Goodspeed R."/>
            <person name="Gross S."/>
            <person name="Mandapat C."/>
            <person name="Jackson L."/>
            <person name="Mathew T."/>
            <person name="Pu L."/>
            <person name="Thornton R."/>
            <person name="Saada N."/>
            <person name="Wilczek-Boney K.B."/>
            <person name="Lee S."/>
            <person name="Kovar C."/>
            <person name="Wu Y."/>
            <person name="Scherer S.E."/>
            <person name="Worley K.C."/>
            <person name="Muzny D.M."/>
            <person name="Gibbs R."/>
        </authorList>
    </citation>
    <scope>NUCLEOTIDE SEQUENCE</scope>
    <source>
        <strain evidence="2">Brora</strain>
    </source>
</reference>
<sequence length="72" mass="8093">MDLEVISNLRTIEGISEEISNLSCGGYKRQFVVKYGKLFTFGDGQLGLVEQNLDALSPKLVKEYECQGFLIF</sequence>
<protein>
    <submittedName>
        <fullName evidence="1">Uncharacterized protein</fullName>
    </submittedName>
</protein>
<accession>T1IH64</accession>
<keyword evidence="2" id="KW-1185">Reference proteome</keyword>